<evidence type="ECO:0000256" key="1">
    <source>
        <dbReference type="SAM" id="Phobius"/>
    </source>
</evidence>
<dbReference type="EMBL" id="CADCTP010000130">
    <property type="protein sequence ID" value="CAA9240614.1"/>
    <property type="molecule type" value="Genomic_DNA"/>
</dbReference>
<proteinExistence type="predicted"/>
<name>A0A6J4I560_9ACTN</name>
<accession>A0A6J4I560</accession>
<protein>
    <recommendedName>
        <fullName evidence="3">Phage holin family protein</fullName>
    </recommendedName>
</protein>
<keyword evidence="1" id="KW-0812">Transmembrane</keyword>
<gene>
    <name evidence="2" type="ORF">AVDCRST_MAG41-1383</name>
</gene>
<sequence length="134" mass="14401">MSTAQSPDDQPSVGELVRQASEHVSTLVRAEVELAKAELSDTVKRGGIGGGLLAAAGVIALFSVPFLFVVLAEVLVAIGLWRWLSYLIVWVLFLLVAGVLALIGRSQLKKVRKPERTLETVKDTAAWARHPTSA</sequence>
<organism evidence="2">
    <name type="scientific">uncultured Mycobacteriales bacterium</name>
    <dbReference type="NCBI Taxonomy" id="581187"/>
    <lineage>
        <taxon>Bacteria</taxon>
        <taxon>Bacillati</taxon>
        <taxon>Actinomycetota</taxon>
        <taxon>Actinomycetes</taxon>
        <taxon>Mycobacteriales</taxon>
        <taxon>environmental samples</taxon>
    </lineage>
</organism>
<evidence type="ECO:0000313" key="2">
    <source>
        <dbReference type="EMBL" id="CAA9240614.1"/>
    </source>
</evidence>
<dbReference type="Pfam" id="PF07332">
    <property type="entry name" value="Phage_holin_3_6"/>
    <property type="match status" value="1"/>
</dbReference>
<dbReference type="AlphaFoldDB" id="A0A6J4I560"/>
<dbReference type="InterPro" id="IPR009937">
    <property type="entry name" value="Phage_holin_3_6"/>
</dbReference>
<evidence type="ECO:0008006" key="3">
    <source>
        <dbReference type="Google" id="ProtNLM"/>
    </source>
</evidence>
<keyword evidence="1" id="KW-0472">Membrane</keyword>
<feature type="transmembrane region" description="Helical" evidence="1">
    <location>
        <begin position="52"/>
        <end position="77"/>
    </location>
</feature>
<keyword evidence="1" id="KW-1133">Transmembrane helix</keyword>
<reference evidence="2" key="1">
    <citation type="submission" date="2020-02" db="EMBL/GenBank/DDBJ databases">
        <authorList>
            <person name="Meier V. D."/>
        </authorList>
    </citation>
    <scope>NUCLEOTIDE SEQUENCE</scope>
    <source>
        <strain evidence="2">AVDCRST_MAG41</strain>
    </source>
</reference>
<feature type="transmembrane region" description="Helical" evidence="1">
    <location>
        <begin position="83"/>
        <end position="103"/>
    </location>
</feature>